<sequence length="117" mass="13448">MEFAVADDDVWFSVFDIFPQTEESSGDDFVREVEIALSETEELHLAWDTSHRSVRIRYRREADLVVDVFRELVTVLTIEIREAGPVIAMEYRAEGCRGRTCVRTRPAFALPDVLLPT</sequence>
<protein>
    <submittedName>
        <fullName evidence="1">Uncharacterized protein</fullName>
    </submittedName>
</protein>
<organism evidence="1 2">
    <name type="scientific">Amycolatopsis dendrobii</name>
    <dbReference type="NCBI Taxonomy" id="2760662"/>
    <lineage>
        <taxon>Bacteria</taxon>
        <taxon>Bacillati</taxon>
        <taxon>Actinomycetota</taxon>
        <taxon>Actinomycetes</taxon>
        <taxon>Pseudonocardiales</taxon>
        <taxon>Pseudonocardiaceae</taxon>
        <taxon>Amycolatopsis</taxon>
    </lineage>
</organism>
<reference evidence="1 2" key="1">
    <citation type="submission" date="2020-08" db="EMBL/GenBank/DDBJ databases">
        <title>Amycolatopsis sp. nov. DR6-1 isolated from Dendrobium heterocarpum.</title>
        <authorList>
            <person name="Tedsree N."/>
            <person name="Kuncharoen N."/>
            <person name="Likhitwitayawuid K."/>
            <person name="Tanasupawat S."/>
        </authorList>
    </citation>
    <scope>NUCLEOTIDE SEQUENCE [LARGE SCALE GENOMIC DNA]</scope>
    <source>
        <strain evidence="1 2">DR6-1</strain>
    </source>
</reference>
<dbReference type="AlphaFoldDB" id="A0A7W3VWS8"/>
<evidence type="ECO:0000313" key="2">
    <source>
        <dbReference type="Proteomes" id="UP000526734"/>
    </source>
</evidence>
<evidence type="ECO:0000313" key="1">
    <source>
        <dbReference type="EMBL" id="MBB1154656.1"/>
    </source>
</evidence>
<comment type="caution">
    <text evidence="1">The sequence shown here is derived from an EMBL/GenBank/DDBJ whole genome shotgun (WGS) entry which is preliminary data.</text>
</comment>
<gene>
    <name evidence="1" type="ORF">H4281_16060</name>
</gene>
<name>A0A7W3VWS8_9PSEU</name>
<dbReference type="EMBL" id="JACGZW010000005">
    <property type="protein sequence ID" value="MBB1154656.1"/>
    <property type="molecule type" value="Genomic_DNA"/>
</dbReference>
<proteinExistence type="predicted"/>
<dbReference type="Proteomes" id="UP000526734">
    <property type="component" value="Unassembled WGS sequence"/>
</dbReference>
<keyword evidence="2" id="KW-1185">Reference proteome</keyword>
<dbReference type="RefSeq" id="WP_182891723.1">
    <property type="nucleotide sequence ID" value="NZ_JACGZW010000005.1"/>
</dbReference>
<accession>A0A7W3VWS8</accession>